<evidence type="ECO:0000256" key="1">
    <source>
        <dbReference type="SAM" id="Phobius"/>
    </source>
</evidence>
<reference evidence="3 4" key="2">
    <citation type="submission" date="2018-11" db="EMBL/GenBank/DDBJ databases">
        <authorList>
            <consortium name="Pathogen Informatics"/>
        </authorList>
    </citation>
    <scope>NUCLEOTIDE SEQUENCE [LARGE SCALE GENOMIC DNA]</scope>
</reference>
<protein>
    <submittedName>
        <fullName evidence="5">Cytochrome C biogenesis protein</fullName>
    </submittedName>
</protein>
<feature type="chain" id="PRO_5044553744" evidence="2">
    <location>
        <begin position="19"/>
        <end position="80"/>
    </location>
</feature>
<keyword evidence="1" id="KW-0812">Transmembrane</keyword>
<organism evidence="4 5">
    <name type="scientific">Toxocara canis</name>
    <name type="common">Canine roundworm</name>
    <dbReference type="NCBI Taxonomy" id="6265"/>
    <lineage>
        <taxon>Eukaryota</taxon>
        <taxon>Metazoa</taxon>
        <taxon>Ecdysozoa</taxon>
        <taxon>Nematoda</taxon>
        <taxon>Chromadorea</taxon>
        <taxon>Rhabditida</taxon>
        <taxon>Spirurina</taxon>
        <taxon>Ascaridomorpha</taxon>
        <taxon>Ascaridoidea</taxon>
        <taxon>Toxocaridae</taxon>
        <taxon>Toxocara</taxon>
    </lineage>
</organism>
<name>A0A183VE23_TOXCA</name>
<keyword evidence="1" id="KW-0472">Membrane</keyword>
<dbReference type="EMBL" id="UYWY01026237">
    <property type="protein sequence ID" value="VDM50314.1"/>
    <property type="molecule type" value="Genomic_DNA"/>
</dbReference>
<evidence type="ECO:0000256" key="2">
    <source>
        <dbReference type="SAM" id="SignalP"/>
    </source>
</evidence>
<feature type="transmembrane region" description="Helical" evidence="1">
    <location>
        <begin position="42"/>
        <end position="64"/>
    </location>
</feature>
<keyword evidence="4" id="KW-1185">Reference proteome</keyword>
<gene>
    <name evidence="3" type="ORF">TCNE_LOCUS18993</name>
</gene>
<dbReference type="Proteomes" id="UP000050794">
    <property type="component" value="Unassembled WGS sequence"/>
</dbReference>
<keyword evidence="2" id="KW-0732">Signal</keyword>
<dbReference type="WBParaSite" id="TCNE_0001899701-mRNA-1">
    <property type="protein sequence ID" value="TCNE_0001899701-mRNA-1"/>
    <property type="gene ID" value="TCNE_0001899701"/>
</dbReference>
<evidence type="ECO:0000313" key="4">
    <source>
        <dbReference type="Proteomes" id="UP000050794"/>
    </source>
</evidence>
<keyword evidence="1" id="KW-1133">Transmembrane helix</keyword>
<proteinExistence type="predicted"/>
<reference evidence="5" key="1">
    <citation type="submission" date="2016-06" db="UniProtKB">
        <authorList>
            <consortium name="WormBaseParasite"/>
        </authorList>
    </citation>
    <scope>IDENTIFICATION</scope>
</reference>
<sequence>MGAALLLLLAIVVGTGVAYHLGYLDPYIAQAQEQLKAKQTMGAALLLLLAIVVGTGVAYHLGYLDPYIAQAQEQLKAKQQ</sequence>
<accession>A0A183VE23</accession>
<evidence type="ECO:0000313" key="5">
    <source>
        <dbReference type="WBParaSite" id="TCNE_0001899701-mRNA-1"/>
    </source>
</evidence>
<feature type="signal peptide" evidence="2">
    <location>
        <begin position="1"/>
        <end position="18"/>
    </location>
</feature>
<dbReference type="AlphaFoldDB" id="A0A183VE23"/>
<evidence type="ECO:0000313" key="3">
    <source>
        <dbReference type="EMBL" id="VDM50314.1"/>
    </source>
</evidence>